<dbReference type="Proteomes" id="UP001201873">
    <property type="component" value="Unassembled WGS sequence"/>
</dbReference>
<dbReference type="Gene3D" id="1.20.1250.20">
    <property type="entry name" value="MFS general substrate transporter like domains"/>
    <property type="match status" value="1"/>
</dbReference>
<feature type="transmembrane region" description="Helical" evidence="8">
    <location>
        <begin position="174"/>
        <end position="196"/>
    </location>
</feature>
<dbReference type="Pfam" id="PF07690">
    <property type="entry name" value="MFS_1"/>
    <property type="match status" value="1"/>
</dbReference>
<dbReference type="RefSeq" id="WP_248823947.1">
    <property type="nucleotide sequence ID" value="NZ_JALKFT010000005.1"/>
</dbReference>
<feature type="transmembrane region" description="Helical" evidence="8">
    <location>
        <begin position="147"/>
        <end position="168"/>
    </location>
</feature>
<dbReference type="NCBIfam" id="TIGR00711">
    <property type="entry name" value="efflux_EmrB"/>
    <property type="match status" value="1"/>
</dbReference>
<feature type="transmembrane region" description="Helical" evidence="8">
    <location>
        <begin position="240"/>
        <end position="259"/>
    </location>
</feature>
<evidence type="ECO:0000256" key="1">
    <source>
        <dbReference type="ARBA" id="ARBA00004651"/>
    </source>
</evidence>
<feature type="transmembrane region" description="Helical" evidence="8">
    <location>
        <begin position="20"/>
        <end position="45"/>
    </location>
</feature>
<evidence type="ECO:0000313" key="11">
    <source>
        <dbReference type="Proteomes" id="UP001201873"/>
    </source>
</evidence>
<dbReference type="PRINTS" id="PR01036">
    <property type="entry name" value="TCRTETB"/>
</dbReference>
<dbReference type="InterPro" id="IPR036259">
    <property type="entry name" value="MFS_trans_sf"/>
</dbReference>
<evidence type="ECO:0000259" key="9">
    <source>
        <dbReference type="PROSITE" id="PS50850"/>
    </source>
</evidence>
<feature type="transmembrane region" description="Helical" evidence="8">
    <location>
        <begin position="313"/>
        <end position="334"/>
    </location>
</feature>
<sequence>MSDPTIAAAAAGRADRRRWIALVVVCLAMLMNALDASIVNVALPAIQDSLDFSQSNLTWVVDAYLIAFGSFLLLAGRLGDLVGRKKVFLTGVALFTLASLICAIAPNQATLIAGRFGQGLGGAVSTSVIMAIVVTEFPIPAERTRAMGAYMMVTLAGGSLGLLAGGVLTQAVSWHWIFLINLPIGVATFALGVVLIEENEGLGLGGGVDVTGSLLVTLSLLVGIYAIVMAAGHGWLSAHTLGYGGVSVVLLVAFFVVEARRKNPIMPLRILRLRSLVGSSVVRGCLFIGMQVLFFFGALYLQQVRGYSPLRTGFAFLPVTLVVAGLSVGVVGRLLNRFGPLPVLLPGLVASLVGLLLLARVDEHSGYATGMLPALVILGTGMACATVPLLSVAMADVPRADAGLASGIVNVSIWLSSSVGLAVVSSVAASRTKSLEGHGHAAASALVSGYHLGYLIGAGCVVAALVTFFAILLGPARALSPAAISRRAAASAVTIPEPAGPATARPQTAAPAEAIARDA</sequence>
<keyword evidence="5 8" id="KW-1133">Transmembrane helix</keyword>
<evidence type="ECO:0000256" key="5">
    <source>
        <dbReference type="ARBA" id="ARBA00022989"/>
    </source>
</evidence>
<dbReference type="InterPro" id="IPR011701">
    <property type="entry name" value="MFS"/>
</dbReference>
<keyword evidence="11" id="KW-1185">Reference proteome</keyword>
<accession>A0ABT0JVC8</accession>
<gene>
    <name evidence="10" type="ORF">MXD59_06915</name>
</gene>
<dbReference type="PROSITE" id="PS50850">
    <property type="entry name" value="MFS"/>
    <property type="match status" value="1"/>
</dbReference>
<evidence type="ECO:0000256" key="7">
    <source>
        <dbReference type="SAM" id="MobiDB-lite"/>
    </source>
</evidence>
<feature type="region of interest" description="Disordered" evidence="7">
    <location>
        <begin position="497"/>
        <end position="519"/>
    </location>
</feature>
<keyword evidence="3" id="KW-1003">Cell membrane</keyword>
<dbReference type="InterPro" id="IPR004638">
    <property type="entry name" value="EmrB-like"/>
</dbReference>
<keyword evidence="2" id="KW-0813">Transport</keyword>
<evidence type="ECO:0000256" key="6">
    <source>
        <dbReference type="ARBA" id="ARBA00023136"/>
    </source>
</evidence>
<feature type="transmembrane region" description="Helical" evidence="8">
    <location>
        <begin position="407"/>
        <end position="429"/>
    </location>
</feature>
<feature type="transmembrane region" description="Helical" evidence="8">
    <location>
        <begin position="371"/>
        <end position="395"/>
    </location>
</feature>
<feature type="transmembrane region" description="Helical" evidence="8">
    <location>
        <begin position="449"/>
        <end position="473"/>
    </location>
</feature>
<dbReference type="SUPFAM" id="SSF103473">
    <property type="entry name" value="MFS general substrate transporter"/>
    <property type="match status" value="1"/>
</dbReference>
<feature type="transmembrane region" description="Helical" evidence="8">
    <location>
        <begin position="208"/>
        <end position="228"/>
    </location>
</feature>
<organism evidence="10 11">
    <name type="scientific">Frankia umida</name>
    <dbReference type="NCBI Taxonomy" id="573489"/>
    <lineage>
        <taxon>Bacteria</taxon>
        <taxon>Bacillati</taxon>
        <taxon>Actinomycetota</taxon>
        <taxon>Actinomycetes</taxon>
        <taxon>Frankiales</taxon>
        <taxon>Frankiaceae</taxon>
        <taxon>Frankia</taxon>
    </lineage>
</organism>
<evidence type="ECO:0000256" key="8">
    <source>
        <dbReference type="SAM" id="Phobius"/>
    </source>
</evidence>
<dbReference type="PANTHER" id="PTHR42718:SF46">
    <property type="entry name" value="BLR6921 PROTEIN"/>
    <property type="match status" value="1"/>
</dbReference>
<dbReference type="PANTHER" id="PTHR42718">
    <property type="entry name" value="MAJOR FACILITATOR SUPERFAMILY MULTIDRUG TRANSPORTER MFSC"/>
    <property type="match status" value="1"/>
</dbReference>
<evidence type="ECO:0000256" key="3">
    <source>
        <dbReference type="ARBA" id="ARBA00022475"/>
    </source>
</evidence>
<evidence type="ECO:0000256" key="2">
    <source>
        <dbReference type="ARBA" id="ARBA00022448"/>
    </source>
</evidence>
<dbReference type="Gene3D" id="1.20.1720.10">
    <property type="entry name" value="Multidrug resistance protein D"/>
    <property type="match status" value="1"/>
</dbReference>
<feature type="transmembrane region" description="Helical" evidence="8">
    <location>
        <begin position="112"/>
        <end position="135"/>
    </location>
</feature>
<dbReference type="InterPro" id="IPR020846">
    <property type="entry name" value="MFS_dom"/>
</dbReference>
<comment type="subcellular location">
    <subcellularLocation>
        <location evidence="1">Cell membrane</location>
        <topology evidence="1">Multi-pass membrane protein</topology>
    </subcellularLocation>
</comment>
<evidence type="ECO:0000313" key="10">
    <source>
        <dbReference type="EMBL" id="MCK9875506.1"/>
    </source>
</evidence>
<keyword evidence="4 8" id="KW-0812">Transmembrane</keyword>
<feature type="transmembrane region" description="Helical" evidence="8">
    <location>
        <begin position="57"/>
        <end position="75"/>
    </location>
</feature>
<feature type="transmembrane region" description="Helical" evidence="8">
    <location>
        <begin position="341"/>
        <end position="359"/>
    </location>
</feature>
<evidence type="ECO:0000256" key="4">
    <source>
        <dbReference type="ARBA" id="ARBA00022692"/>
    </source>
</evidence>
<feature type="compositionally biased region" description="Low complexity" evidence="7">
    <location>
        <begin position="500"/>
        <end position="519"/>
    </location>
</feature>
<dbReference type="EMBL" id="JALKFT010000005">
    <property type="protein sequence ID" value="MCK9875506.1"/>
    <property type="molecule type" value="Genomic_DNA"/>
</dbReference>
<name>A0ABT0JVC8_9ACTN</name>
<protein>
    <submittedName>
        <fullName evidence="10">MFS transporter</fullName>
    </submittedName>
</protein>
<proteinExistence type="predicted"/>
<feature type="transmembrane region" description="Helical" evidence="8">
    <location>
        <begin position="87"/>
        <end position="106"/>
    </location>
</feature>
<reference evidence="10 11" key="1">
    <citation type="submission" date="2022-04" db="EMBL/GenBank/DDBJ databases">
        <title>Genome diversity in the genus Frankia.</title>
        <authorList>
            <person name="Carlos-Shanley C."/>
            <person name="Hahn D."/>
        </authorList>
    </citation>
    <scope>NUCLEOTIDE SEQUENCE [LARGE SCALE GENOMIC DNA]</scope>
    <source>
        <strain evidence="10 11">Ag45/Mut15</strain>
    </source>
</reference>
<feature type="domain" description="Major facilitator superfamily (MFS) profile" evidence="9">
    <location>
        <begin position="21"/>
        <end position="475"/>
    </location>
</feature>
<keyword evidence="6 8" id="KW-0472">Membrane</keyword>
<feature type="transmembrane region" description="Helical" evidence="8">
    <location>
        <begin position="280"/>
        <end position="301"/>
    </location>
</feature>
<dbReference type="CDD" id="cd17321">
    <property type="entry name" value="MFS_MMR_MDR_like"/>
    <property type="match status" value="1"/>
</dbReference>
<comment type="caution">
    <text evidence="10">The sequence shown here is derived from an EMBL/GenBank/DDBJ whole genome shotgun (WGS) entry which is preliminary data.</text>
</comment>